<proteinExistence type="predicted"/>
<evidence type="ECO:0000313" key="2">
    <source>
        <dbReference type="Proteomes" id="UP001162881"/>
    </source>
</evidence>
<gene>
    <name evidence="1" type="ORF">MTR62_02935</name>
</gene>
<dbReference type="PANTHER" id="PTHR12526">
    <property type="entry name" value="GLYCOSYLTRANSFERASE"/>
    <property type="match status" value="1"/>
</dbReference>
<dbReference type="Gene3D" id="3.40.50.2000">
    <property type="entry name" value="Glycogen Phosphorylase B"/>
    <property type="match status" value="2"/>
</dbReference>
<dbReference type="RefSeq" id="WP_244016790.1">
    <property type="nucleotide sequence ID" value="NZ_JALHLF010000006.1"/>
</dbReference>
<dbReference type="Proteomes" id="UP001162881">
    <property type="component" value="Unassembled WGS sequence"/>
</dbReference>
<dbReference type="NCBIfam" id="TIGR03087">
    <property type="entry name" value="stp1"/>
    <property type="match status" value="1"/>
</dbReference>
<keyword evidence="2" id="KW-1185">Reference proteome</keyword>
<dbReference type="CDD" id="cd03801">
    <property type="entry name" value="GT4_PimA-like"/>
    <property type="match status" value="1"/>
</dbReference>
<dbReference type="Pfam" id="PF13692">
    <property type="entry name" value="Glyco_trans_1_4"/>
    <property type="match status" value="1"/>
</dbReference>
<dbReference type="SUPFAM" id="SSF53756">
    <property type="entry name" value="UDP-Glycosyltransferase/glycogen phosphorylase"/>
    <property type="match status" value="1"/>
</dbReference>
<sequence length="413" mass="43747">MGDILFLAHRLPFPPDRGDKIRSHHVLRALAGRARVHVATFADDAADWAHEGELARLAESHCLVARRKPLACAAGEALLRRRPVSLCAFHDARIAGYVARVLARHPVSAIYIFSGQMAQYVPKDFQGRVVADLVDVDSAKFEAYAKAGHGPRAWLEAREARLLAAEEARIAARADATLLVSEAEAELLRARLPQPLASVHAMGNGIDAETFRPGAVMADPGMAEAGFPRLVFTGQMDYAPNVEAVLRAAHAVLPAVRAVFPEASLHIVGRNPTREVEALGAIGGVTVWGRVADVRPFLAAADMALVPLSIARGVQNKVLEAMAMGLPVVLSRGAATGIAASDGRHWRIAGSDAALAEAVIALASAPAQARAMGDAARQWIVANASWSAALAGLGSWCGLGEDDRRAEERVYGG</sequence>
<dbReference type="EMBL" id="JALHLF010000006">
    <property type="protein sequence ID" value="MCJ2181667.1"/>
    <property type="molecule type" value="Genomic_DNA"/>
</dbReference>
<reference evidence="1" key="1">
    <citation type="submission" date="2022-03" db="EMBL/GenBank/DDBJ databases">
        <title>Identification of a novel bacterium isolated from mangrove sediments.</title>
        <authorList>
            <person name="Pan X."/>
        </authorList>
    </citation>
    <scope>NUCLEOTIDE SEQUENCE</scope>
    <source>
        <strain evidence="1">B1949</strain>
    </source>
</reference>
<evidence type="ECO:0000313" key="1">
    <source>
        <dbReference type="EMBL" id="MCJ2181667.1"/>
    </source>
</evidence>
<organism evidence="1 2">
    <name type="scientific">Novosphingobium organovorum</name>
    <dbReference type="NCBI Taxonomy" id="2930092"/>
    <lineage>
        <taxon>Bacteria</taxon>
        <taxon>Pseudomonadati</taxon>
        <taxon>Pseudomonadota</taxon>
        <taxon>Alphaproteobacteria</taxon>
        <taxon>Sphingomonadales</taxon>
        <taxon>Sphingomonadaceae</taxon>
        <taxon>Novosphingobium</taxon>
    </lineage>
</organism>
<name>A0ABT0B9E5_9SPHN</name>
<accession>A0ABT0B9E5</accession>
<dbReference type="InterPro" id="IPR017521">
    <property type="entry name" value="Sugar_tfrase_PEP-CTERM_Stp1"/>
</dbReference>
<protein>
    <submittedName>
        <fullName evidence="1">TIGR03087 family PEP-CTERM/XrtA system glycosyltransferase</fullName>
    </submittedName>
</protein>
<dbReference type="PANTHER" id="PTHR12526:SF600">
    <property type="entry name" value="GLYCOSYL TRANSFERASE GROUP 1"/>
    <property type="match status" value="1"/>
</dbReference>
<comment type="caution">
    <text evidence="1">The sequence shown here is derived from an EMBL/GenBank/DDBJ whole genome shotgun (WGS) entry which is preliminary data.</text>
</comment>